<feature type="domain" description="NTF2" evidence="2">
    <location>
        <begin position="10"/>
        <end position="134"/>
    </location>
</feature>
<dbReference type="InterPro" id="IPR045875">
    <property type="entry name" value="NTF2"/>
</dbReference>
<dbReference type="RefSeq" id="XP_028883446.1">
    <property type="nucleotide sequence ID" value="XM_029025130.1"/>
</dbReference>
<dbReference type="InterPro" id="IPR032710">
    <property type="entry name" value="NTF2-like_dom_sf"/>
</dbReference>
<dbReference type="GO" id="GO:0006913">
    <property type="term" value="P:nucleocytoplasmic transport"/>
    <property type="evidence" value="ECO:0007669"/>
    <property type="project" value="InterPro"/>
</dbReference>
<reference evidence="3 4" key="1">
    <citation type="submission" date="2017-03" db="EMBL/GenBank/DDBJ databases">
        <title>An alternative strategy for trypanosome survival in the mammalian bloodstream revealed through genome and transcriptome analysis of the ubiquitous bovine parasite Trypanosoma (Megatrypanum) theileri.</title>
        <authorList>
            <person name="Kelly S."/>
            <person name="Ivens A."/>
            <person name="Mott A."/>
            <person name="O'Neill E."/>
            <person name="Emms D."/>
            <person name="Macleod O."/>
            <person name="Voorheis P."/>
            <person name="Matthews J."/>
            <person name="Matthews K."/>
            <person name="Carrington M."/>
        </authorList>
    </citation>
    <scope>NUCLEOTIDE SEQUENCE [LARGE SCALE GENOMIC DNA]</scope>
    <source>
        <strain evidence="3">Edinburgh</strain>
    </source>
</reference>
<name>A0A1X0NZ06_9TRYP</name>
<dbReference type="PROSITE" id="PS50177">
    <property type="entry name" value="NTF2_DOMAIN"/>
    <property type="match status" value="1"/>
</dbReference>
<gene>
    <name evidence="3" type="ORF">TM35_000121550</name>
</gene>
<dbReference type="InterPro" id="IPR018222">
    <property type="entry name" value="Nuclear_transport_factor_2_euk"/>
</dbReference>
<dbReference type="Gene3D" id="3.10.450.50">
    <property type="match status" value="1"/>
</dbReference>
<dbReference type="SUPFAM" id="SSF54427">
    <property type="entry name" value="NTF2-like"/>
    <property type="match status" value="1"/>
</dbReference>
<comment type="caution">
    <text evidence="3">The sequence shown here is derived from an EMBL/GenBank/DDBJ whole genome shotgun (WGS) entry which is preliminary data.</text>
</comment>
<dbReference type="Proteomes" id="UP000192257">
    <property type="component" value="Unassembled WGS sequence"/>
</dbReference>
<feature type="compositionally biased region" description="Low complexity" evidence="1">
    <location>
        <begin position="314"/>
        <end position="341"/>
    </location>
</feature>
<protein>
    <recommendedName>
        <fullName evidence="2">NTF2 domain-containing protein</fullName>
    </recommendedName>
</protein>
<feature type="compositionally biased region" description="Basic and acidic residues" evidence="1">
    <location>
        <begin position="208"/>
        <end position="218"/>
    </location>
</feature>
<dbReference type="VEuPathDB" id="TriTrypDB:TM35_000121550"/>
<dbReference type="InterPro" id="IPR002075">
    <property type="entry name" value="NTF2_dom"/>
</dbReference>
<keyword evidence="4" id="KW-1185">Reference proteome</keyword>
<feature type="compositionally biased region" description="Low complexity" evidence="1">
    <location>
        <begin position="394"/>
        <end position="425"/>
    </location>
</feature>
<dbReference type="GeneID" id="39984910"/>
<dbReference type="OrthoDB" id="250271at2759"/>
<evidence type="ECO:0000256" key="1">
    <source>
        <dbReference type="SAM" id="MobiDB-lite"/>
    </source>
</evidence>
<evidence type="ECO:0000313" key="3">
    <source>
        <dbReference type="EMBL" id="ORC89380.1"/>
    </source>
</evidence>
<dbReference type="AlphaFoldDB" id="A0A1X0NZ06"/>
<sequence>MLNRESVAGVACSFLVTYYRGFVREQGAAAALADLYGENAYLTYAEYNEETPAVAHGRHEILQQLVKMDAQLGRRKVVVSFADYSPLPNGGVQVECQGILHLCGQRRAFFQVFVLAPTEFRANTYHIVTDYFRVMMIEVEQIPEDGIVMTPADVAKHLLEEHERCKRRAELLEQQRAEAEALRLQQQQEAEAEAARRKLQQQQQQQQEGRRERSERRNGGRHSTSNDDNANHKPANYENGSNTRFVRGERHNEQNGERRRERREQRPDGKRGENNQVNNVKPQEENGNVSSSVSPNLAASKPTRAPRQREPRSNANNNNNTTTNTTTTKQDGNSSNNNNVNRPLPRSLAAQEARAGRKDENNNSNTNTNKNKNIVNKKEAAGASTAAAAAAAAPSSSSAAAAPAPAKTTKPNATKAAETTPNKNAVNSRTPAKRSGSTDHVRVLRVPTDVKLSDIKETVKTILGEDPLDAYWFGRSSGDCVLQLKSTSAVQKLTSHTMTVMDVTLKVTSFYP</sequence>
<feature type="compositionally biased region" description="Basic and acidic residues" evidence="1">
    <location>
        <begin position="246"/>
        <end position="273"/>
    </location>
</feature>
<dbReference type="PANTHER" id="PTHR12612">
    <property type="entry name" value="NUCLEAR TRANSPORT FACTOR 2"/>
    <property type="match status" value="1"/>
</dbReference>
<feature type="region of interest" description="Disordered" evidence="1">
    <location>
        <begin position="394"/>
        <end position="439"/>
    </location>
</feature>
<dbReference type="Pfam" id="PF02136">
    <property type="entry name" value="NTF2"/>
    <property type="match status" value="1"/>
</dbReference>
<feature type="compositionally biased region" description="Low complexity" evidence="1">
    <location>
        <begin position="362"/>
        <end position="374"/>
    </location>
</feature>
<proteinExistence type="predicted"/>
<dbReference type="STRING" id="67003.A0A1X0NZ06"/>
<evidence type="ECO:0000259" key="2">
    <source>
        <dbReference type="PROSITE" id="PS50177"/>
    </source>
</evidence>
<feature type="compositionally biased region" description="Polar residues" evidence="1">
    <location>
        <begin position="274"/>
        <end position="297"/>
    </location>
</feature>
<organism evidence="3 4">
    <name type="scientific">Trypanosoma theileri</name>
    <dbReference type="NCBI Taxonomy" id="67003"/>
    <lineage>
        <taxon>Eukaryota</taxon>
        <taxon>Discoba</taxon>
        <taxon>Euglenozoa</taxon>
        <taxon>Kinetoplastea</taxon>
        <taxon>Metakinetoplastina</taxon>
        <taxon>Trypanosomatida</taxon>
        <taxon>Trypanosomatidae</taxon>
        <taxon>Trypanosoma</taxon>
    </lineage>
</organism>
<accession>A0A1X0NZ06</accession>
<dbReference type="EMBL" id="NBCO01000012">
    <property type="protein sequence ID" value="ORC89380.1"/>
    <property type="molecule type" value="Genomic_DNA"/>
</dbReference>
<feature type="region of interest" description="Disordered" evidence="1">
    <location>
        <begin position="188"/>
        <end position="375"/>
    </location>
</feature>
<evidence type="ECO:0000313" key="4">
    <source>
        <dbReference type="Proteomes" id="UP000192257"/>
    </source>
</evidence>